<evidence type="ECO:0008006" key="3">
    <source>
        <dbReference type="Google" id="ProtNLM"/>
    </source>
</evidence>
<reference evidence="1 2" key="1">
    <citation type="submission" date="2018-08" db="EMBL/GenBank/DDBJ databases">
        <title>A genome reference for cultivated species of the human gut microbiota.</title>
        <authorList>
            <person name="Zou Y."/>
            <person name="Xue W."/>
            <person name="Luo G."/>
        </authorList>
    </citation>
    <scope>NUCLEOTIDE SEQUENCE [LARGE SCALE GENOMIC DNA]</scope>
    <source>
        <strain evidence="1 2">AF25-21</strain>
    </source>
</reference>
<name>A0A412EM14_9FIRM</name>
<dbReference type="Proteomes" id="UP000285839">
    <property type="component" value="Unassembled WGS sequence"/>
</dbReference>
<comment type="caution">
    <text evidence="1">The sequence shown here is derived from an EMBL/GenBank/DDBJ whole genome shotgun (WGS) entry which is preliminary data.</text>
</comment>
<evidence type="ECO:0000313" key="1">
    <source>
        <dbReference type="EMBL" id="RGR45784.1"/>
    </source>
</evidence>
<proteinExistence type="predicted"/>
<accession>A0A412EM14</accession>
<organism evidence="1 2">
    <name type="scientific">Blautia obeum</name>
    <dbReference type="NCBI Taxonomy" id="40520"/>
    <lineage>
        <taxon>Bacteria</taxon>
        <taxon>Bacillati</taxon>
        <taxon>Bacillota</taxon>
        <taxon>Clostridia</taxon>
        <taxon>Lachnospirales</taxon>
        <taxon>Lachnospiraceae</taxon>
        <taxon>Blautia</taxon>
    </lineage>
</organism>
<protein>
    <recommendedName>
        <fullName evidence="3">Phage gp6-like head-tail connector protein</fullName>
    </recommendedName>
</protein>
<evidence type="ECO:0000313" key="2">
    <source>
        <dbReference type="Proteomes" id="UP000285839"/>
    </source>
</evidence>
<gene>
    <name evidence="1" type="ORF">DWY46_16485</name>
</gene>
<dbReference type="RefSeq" id="WP_118031675.1">
    <property type="nucleotide sequence ID" value="NZ_QRUH01000017.1"/>
</dbReference>
<sequence>MLNRDNMPADCLKQVKRHLNITWSDSDTDDKIIDMMMDAEVELNHILGAEGNYFAPGMQRRLYLNYMLYAWNDCLNEFEDAYRKEILRIRHYNRVKGAAHEE</sequence>
<dbReference type="EMBL" id="QRUH01000017">
    <property type="protein sequence ID" value="RGR45784.1"/>
    <property type="molecule type" value="Genomic_DNA"/>
</dbReference>
<dbReference type="AlphaFoldDB" id="A0A412EM14"/>